<organism evidence="1 2">
    <name type="scientific">Aeromonas allosaccharophila</name>
    <dbReference type="NCBI Taxonomy" id="656"/>
    <lineage>
        <taxon>Bacteria</taxon>
        <taxon>Pseudomonadati</taxon>
        <taxon>Pseudomonadota</taxon>
        <taxon>Gammaproteobacteria</taxon>
        <taxon>Aeromonadales</taxon>
        <taxon>Aeromonadaceae</taxon>
        <taxon>Aeromonas</taxon>
    </lineage>
</organism>
<dbReference type="Proteomes" id="UP001302667">
    <property type="component" value="Chromosome"/>
</dbReference>
<evidence type="ECO:0000313" key="1">
    <source>
        <dbReference type="EMBL" id="WOE66226.1"/>
    </source>
</evidence>
<reference evidence="1 2" key="1">
    <citation type="submission" date="2023-10" db="EMBL/GenBank/DDBJ databases">
        <title>Genome analysis of psychrotrophic aerobic bacterium Aeromonas allosaccharophila BIM B-1809 isolated from infected fish.</title>
        <authorList>
            <person name="Leanovich S.I."/>
            <person name="Sidarenka A.V."/>
            <person name="Akhremchuk A.E."/>
            <person name="Sikolenko M.A."/>
            <person name="Valentovich L.N."/>
        </authorList>
    </citation>
    <scope>NUCLEOTIDE SEQUENCE [LARGE SCALE GENOMIC DNA]</scope>
    <source>
        <strain evidence="1 2">BIM B-1809</strain>
    </source>
</reference>
<proteinExistence type="predicted"/>
<name>A0ABZ0F9Z3_9GAMM</name>
<sequence>MNSLKQVLAHYRGLSSQDADKITAEDVRAAEARLLDVERRFQSGEHLTDEELSFLEDVREAERKILSEI</sequence>
<gene>
    <name evidence="1" type="ORF">RY972_19880</name>
</gene>
<evidence type="ECO:0000313" key="2">
    <source>
        <dbReference type="Proteomes" id="UP001302667"/>
    </source>
</evidence>
<dbReference type="EMBL" id="CP136584">
    <property type="protein sequence ID" value="WOE66226.1"/>
    <property type="molecule type" value="Genomic_DNA"/>
</dbReference>
<accession>A0ABZ0F9Z3</accession>
<keyword evidence="2" id="KW-1185">Reference proteome</keyword>
<protein>
    <submittedName>
        <fullName evidence="1">Uncharacterized protein</fullName>
    </submittedName>
</protein>
<dbReference type="RefSeq" id="WP_024943383.1">
    <property type="nucleotide sequence ID" value="NZ_CP136584.1"/>
</dbReference>